<dbReference type="RefSeq" id="WP_116879109.1">
    <property type="nucleotide sequence ID" value="NZ_CP031733.1"/>
</dbReference>
<evidence type="ECO:0000313" key="5">
    <source>
        <dbReference type="Proteomes" id="UP000246115"/>
    </source>
</evidence>
<evidence type="ECO:0000313" key="7">
    <source>
        <dbReference type="Proteomes" id="UP000264056"/>
    </source>
</evidence>
<dbReference type="KEGG" id="schj:DDV21_004055"/>
<keyword evidence="1" id="KW-0732">Signal</keyword>
<organism evidence="4 6">
    <name type="scientific">Streptococcus chenjunshii</name>
    <dbReference type="NCBI Taxonomy" id="2173853"/>
    <lineage>
        <taxon>Bacteria</taxon>
        <taxon>Bacillati</taxon>
        <taxon>Bacillota</taxon>
        <taxon>Bacilli</taxon>
        <taxon>Lactobacillales</taxon>
        <taxon>Streptococcaceae</taxon>
        <taxon>Streptococcus</taxon>
    </lineage>
</organism>
<dbReference type="Proteomes" id="UP000262901">
    <property type="component" value="Unassembled WGS sequence"/>
</dbReference>
<keyword evidence="7" id="KW-1185">Reference proteome</keyword>
<sequence length="162" mass="19095">MRHRWKKLFCVVSVTFLFLVACTSIEKSDNLTVTAIHDKIIRDKTTVEELKSMFGKPDKYDNANKAKKLYHYWNNFEGGVNFMLEDNTDYWETLESNSTSPKYSYKDFEGCYEYSGKNLGVKKVYFFIIDNKVHSFKFKGSITNKSIAKKDKYLRQILDEDK</sequence>
<feature type="chain" id="PRO_5044585474" description="Lipoprotein" evidence="1">
    <location>
        <begin position="24"/>
        <end position="162"/>
    </location>
</feature>
<dbReference type="Proteomes" id="UP000246115">
    <property type="component" value="Chromosome"/>
</dbReference>
<dbReference type="OrthoDB" id="2238600at2"/>
<evidence type="ECO:0000256" key="1">
    <source>
        <dbReference type="SAM" id="SignalP"/>
    </source>
</evidence>
<dbReference type="PROSITE" id="PS51257">
    <property type="entry name" value="PROKAR_LIPOPROTEIN"/>
    <property type="match status" value="1"/>
</dbReference>
<accession>A0A372KJP1</accession>
<evidence type="ECO:0000313" key="3">
    <source>
        <dbReference type="EMBL" id="RFU50098.1"/>
    </source>
</evidence>
<feature type="signal peptide" evidence="1">
    <location>
        <begin position="1"/>
        <end position="23"/>
    </location>
</feature>
<name>A0A372KJP1_9STRE</name>
<dbReference type="EMBL" id="QVQY01000046">
    <property type="protein sequence ID" value="RFU50098.1"/>
    <property type="molecule type" value="Genomic_DNA"/>
</dbReference>
<dbReference type="EMBL" id="QVQZ01000050">
    <property type="protein sequence ID" value="RFU52226.1"/>
    <property type="molecule type" value="Genomic_DNA"/>
</dbReference>
<evidence type="ECO:0000313" key="6">
    <source>
        <dbReference type="Proteomes" id="UP000262901"/>
    </source>
</evidence>
<evidence type="ECO:0008006" key="8">
    <source>
        <dbReference type="Google" id="ProtNLM"/>
    </source>
</evidence>
<protein>
    <recommendedName>
        <fullName evidence="8">Lipoprotein</fullName>
    </recommendedName>
</protein>
<proteinExistence type="predicted"/>
<gene>
    <name evidence="2" type="ORF">DDV21_004055</name>
    <name evidence="3" type="ORF">DDV22_10470</name>
    <name evidence="4" type="ORF">DDV23_10825</name>
</gene>
<dbReference type="AlphaFoldDB" id="A0A372KJP1"/>
<dbReference type="EMBL" id="CP031733">
    <property type="protein sequence ID" value="AXQ78308.1"/>
    <property type="molecule type" value="Genomic_DNA"/>
</dbReference>
<accession>A0A346NBB3</accession>
<reference evidence="4 6" key="2">
    <citation type="submission" date="2018-08" db="EMBL/GenBank/DDBJ databases">
        <title>Draft genome of Streptococcus sp. nov. Z1.</title>
        <authorList>
            <person name="Tian Z."/>
        </authorList>
    </citation>
    <scope>NUCLEOTIDE SEQUENCE [LARGE SCALE GENOMIC DNA]</scope>
    <source>
        <strain evidence="4">Z1</strain>
        <strain evidence="6">Z1(2018)</strain>
    </source>
</reference>
<evidence type="ECO:0000313" key="2">
    <source>
        <dbReference type="EMBL" id="AXQ78308.1"/>
    </source>
</evidence>
<dbReference type="Proteomes" id="UP000264056">
    <property type="component" value="Unassembled WGS sequence"/>
</dbReference>
<evidence type="ECO:0000313" key="4">
    <source>
        <dbReference type="EMBL" id="RFU52226.1"/>
    </source>
</evidence>
<reference evidence="3 7" key="1">
    <citation type="submission" date="2018-08" db="EMBL/GenBank/DDBJ databases">
        <title>Draft genome of Streptococcus sp .nov. Z2.</title>
        <authorList>
            <person name="Tian Z."/>
        </authorList>
    </citation>
    <scope>NUCLEOTIDE SEQUENCE [LARGE SCALE GENOMIC DNA]</scope>
    <source>
        <strain evidence="3 7">Z2</strain>
    </source>
</reference>
<reference evidence="5" key="3">
    <citation type="submission" date="2018-08" db="EMBL/GenBank/DDBJ databases">
        <title>Streptococcus chenjunshii sp. nov., isolated from stools sample of the Tibetan antelope in the Qinghai-Tibet plateau, China.</title>
        <authorList>
            <person name="Tian Z."/>
        </authorList>
    </citation>
    <scope>NUCLEOTIDE SEQUENCE [LARGE SCALE GENOMIC DNA]</scope>
    <source>
        <strain evidence="5">Z15</strain>
    </source>
</reference>
<reference evidence="2" key="4">
    <citation type="journal article" date="2019" name="Int. J. Syst. Evol. Microbiol.">
        <title>Streptococcus chenjunshii sp. nov. isolated from feces of Tibetan antelopes.</title>
        <authorList>
            <person name="Tian Z."/>
            <person name="Lu S."/>
            <person name="Jin D."/>
            <person name="Yang J."/>
            <person name="Pu J."/>
            <person name="Lai X.H."/>
            <person name="Bai X.N."/>
            <person name="Wu X.M."/>
            <person name="Li J."/>
            <person name="Wang S."/>
            <person name="Xu J."/>
        </authorList>
    </citation>
    <scope>NUCLEOTIDE SEQUENCE</scope>
    <source>
        <strain evidence="2">Z15</strain>
    </source>
</reference>